<dbReference type="RefSeq" id="XP_007314780.1">
    <property type="nucleotide sequence ID" value="XM_007314718.1"/>
</dbReference>
<accession>F8NLG4</accession>
<dbReference type="EMBL" id="GL945430">
    <property type="protein sequence ID" value="EGO28581.1"/>
    <property type="molecule type" value="Genomic_DNA"/>
</dbReference>
<reference evidence="2" key="1">
    <citation type="journal article" date="2011" name="Science">
        <title>The plant cell wall-decomposing machinery underlies the functional diversity of forest fungi.</title>
        <authorList>
            <person name="Eastwood D.C."/>
            <person name="Floudas D."/>
            <person name="Binder M."/>
            <person name="Majcherczyk A."/>
            <person name="Schneider P."/>
            <person name="Aerts A."/>
            <person name="Asiegbu F.O."/>
            <person name="Baker S.E."/>
            <person name="Barry K."/>
            <person name="Bendiksby M."/>
            <person name="Blumentritt M."/>
            <person name="Coutinho P.M."/>
            <person name="Cullen D."/>
            <person name="de Vries R.P."/>
            <person name="Gathman A."/>
            <person name="Goodell B."/>
            <person name="Henrissat B."/>
            <person name="Ihrmark K."/>
            <person name="Kauserud H."/>
            <person name="Kohler A."/>
            <person name="LaButti K."/>
            <person name="Lapidus A."/>
            <person name="Lavin J.L."/>
            <person name="Lee Y.-H."/>
            <person name="Lindquist E."/>
            <person name="Lilly W."/>
            <person name="Lucas S."/>
            <person name="Morin E."/>
            <person name="Murat C."/>
            <person name="Oguiza J.A."/>
            <person name="Park J."/>
            <person name="Pisabarro A.G."/>
            <person name="Riley R."/>
            <person name="Rosling A."/>
            <person name="Salamov A."/>
            <person name="Schmidt O."/>
            <person name="Schmutz J."/>
            <person name="Skrede I."/>
            <person name="Stenlid J."/>
            <person name="Wiebenga A."/>
            <person name="Xie X."/>
            <person name="Kuees U."/>
            <person name="Hibbett D.S."/>
            <person name="Hoffmeister D."/>
            <person name="Hoegberg N."/>
            <person name="Martin F."/>
            <person name="Grigoriev I.V."/>
            <person name="Watkinson S.C."/>
        </authorList>
    </citation>
    <scope>NUCLEOTIDE SEQUENCE [LARGE SCALE GENOMIC DNA]</scope>
    <source>
        <strain evidence="2">S7.9</strain>
    </source>
</reference>
<protein>
    <submittedName>
        <fullName evidence="1">Uncharacterized protein</fullName>
    </submittedName>
</protein>
<dbReference type="OrthoDB" id="3008623at2759"/>
<proteinExistence type="predicted"/>
<evidence type="ECO:0000313" key="1">
    <source>
        <dbReference type="EMBL" id="EGO28581.1"/>
    </source>
</evidence>
<evidence type="ECO:0000313" key="2">
    <source>
        <dbReference type="Proteomes" id="UP000008064"/>
    </source>
</evidence>
<sequence>MVTATSGPLTQCEKHFKAAKVLLTNWRFEMWMNGYAEAVPYGPEGLLPEPVLHKLAAKCVHNLPGLCDSGWSPFSVERHGDNVLARLDVFDRAFSATKEIERQERAAKRKQEIAERNAH</sequence>
<name>F8NLG4_SERL9</name>
<organism evidence="2">
    <name type="scientific">Serpula lacrymans var. lacrymans (strain S7.9)</name>
    <name type="common">Dry rot fungus</name>
    <dbReference type="NCBI Taxonomy" id="578457"/>
    <lineage>
        <taxon>Eukaryota</taxon>
        <taxon>Fungi</taxon>
        <taxon>Dikarya</taxon>
        <taxon>Basidiomycota</taxon>
        <taxon>Agaricomycotina</taxon>
        <taxon>Agaricomycetes</taxon>
        <taxon>Agaricomycetidae</taxon>
        <taxon>Boletales</taxon>
        <taxon>Coniophorineae</taxon>
        <taxon>Serpulaceae</taxon>
        <taxon>Serpula</taxon>
    </lineage>
</organism>
<dbReference type="GeneID" id="18814400"/>
<dbReference type="AlphaFoldDB" id="F8NLG4"/>
<dbReference type="KEGG" id="sla:SERLADRAFT_434504"/>
<gene>
    <name evidence="1" type="ORF">SERLADRAFT_434504</name>
</gene>
<dbReference type="HOGENOM" id="CLU_2066966_0_0_1"/>
<dbReference type="Proteomes" id="UP000008064">
    <property type="component" value="Unassembled WGS sequence"/>
</dbReference>